<feature type="transmembrane region" description="Helical" evidence="5">
    <location>
        <begin position="151"/>
        <end position="174"/>
    </location>
</feature>
<keyword evidence="8" id="KW-1185">Reference proteome</keyword>
<feature type="transmembrane region" description="Helical" evidence="5">
    <location>
        <begin position="355"/>
        <end position="380"/>
    </location>
</feature>
<organism evidence="7">
    <name type="scientific">Sipha flava</name>
    <name type="common">yellow sugarcane aphid</name>
    <dbReference type="NCBI Taxonomy" id="143950"/>
    <lineage>
        <taxon>Eukaryota</taxon>
        <taxon>Metazoa</taxon>
        <taxon>Ecdysozoa</taxon>
        <taxon>Arthropoda</taxon>
        <taxon>Hexapoda</taxon>
        <taxon>Insecta</taxon>
        <taxon>Pterygota</taxon>
        <taxon>Neoptera</taxon>
        <taxon>Paraneoptera</taxon>
        <taxon>Hemiptera</taxon>
        <taxon>Sternorrhyncha</taxon>
        <taxon>Aphidomorpha</taxon>
        <taxon>Aphidoidea</taxon>
        <taxon>Aphididae</taxon>
        <taxon>Sipha</taxon>
    </lineage>
</organism>
<reference evidence="9" key="2">
    <citation type="submission" date="2025-04" db="UniProtKB">
        <authorList>
            <consortium name="RefSeq"/>
        </authorList>
    </citation>
    <scope>IDENTIFICATION</scope>
    <source>
        <tissue evidence="9">Whole body</tissue>
    </source>
</reference>
<evidence type="ECO:0000256" key="5">
    <source>
        <dbReference type="SAM" id="Phobius"/>
    </source>
</evidence>
<feature type="transmembrane region" description="Helical" evidence="5">
    <location>
        <begin position="214"/>
        <end position="233"/>
    </location>
</feature>
<evidence type="ECO:0000313" key="7">
    <source>
        <dbReference type="EMBL" id="MBY84877.1"/>
    </source>
</evidence>
<dbReference type="PROSITE" id="PS50850">
    <property type="entry name" value="MFS"/>
    <property type="match status" value="1"/>
</dbReference>
<dbReference type="PANTHER" id="PTHR48021:SF32">
    <property type="entry name" value="FACILITATED TREHALOSE TRANSPORTER TRET1-2 HOMOLOG-LIKE PROTEIN"/>
    <property type="match status" value="1"/>
</dbReference>
<feature type="transmembrane region" description="Helical" evidence="5">
    <location>
        <begin position="186"/>
        <end position="208"/>
    </location>
</feature>
<dbReference type="InterPro" id="IPR020846">
    <property type="entry name" value="MFS_dom"/>
</dbReference>
<dbReference type="InterPro" id="IPR005829">
    <property type="entry name" value="Sugar_transporter_CS"/>
</dbReference>
<dbReference type="GO" id="GO:0022857">
    <property type="term" value="F:transmembrane transporter activity"/>
    <property type="evidence" value="ECO:0007669"/>
    <property type="project" value="InterPro"/>
</dbReference>
<name>A0A2S2R4B5_9HEMI</name>
<keyword evidence="2 5" id="KW-0812">Transmembrane</keyword>
<gene>
    <name evidence="7" type="primary">Tret1_49</name>
    <name evidence="9" type="synonym">LOC112683549</name>
    <name evidence="7" type="ORF">g.20193</name>
</gene>
<sequence length="610" mass="67080">MFFNNNTCTYTTPLLSRNSYFWKNHQTLSNGILRLETNTNISYDDQNDTNQRLSWRDLYPQILVSVVAFMLVTQPGINMVYSNIFLNHYKFTDISDLSWLTSILVVCTPIGTIAIGVIMDRIGRKNAFLVTCVPLLISWSIASVVRPEDMSLIYACRVFAGIGGGMTSMVIIYVSEIAHASYRQVLLSLNSVFFSVGVLFATTVGSFFKWQMVNMIFLIFTAVITVLLVIFLPESPIWLAKFRASRVYEAKNSLKRIYPINDQVYVDELNGLDYVRKPPTRPATTITIAPDPSEFDNGPTTSRPLLSTVRLSGGTSRSHERRRGRLRRLWRQLCMCGQLRLWSPQPPTVTRPVRVLAIVFLLQQLSGCYPVIFYAVPVIRTVMGVTDLDAADGQPSQMDALIALGVVRLLASVVACMLSPHVGRRPLMIASSLAMACSAALVALTCPLPAAAGPRDDYDGYETIYPTAGPPPVPLLPLIGIAAFVCSGSAGVIVFPWTLVGELLPVSVRATGGALLVAYAYTLMFIVQRVFPCLVALDADVSGGRGRSSVAAAFAMFAAVSLALALYTHASLPETLGKRFKDIERYFADPSPTCLPVDFSVKSETTHNHR</sequence>
<dbReference type="GO" id="GO:0016020">
    <property type="term" value="C:membrane"/>
    <property type="evidence" value="ECO:0007669"/>
    <property type="project" value="UniProtKB-SubCell"/>
</dbReference>
<comment type="subcellular location">
    <subcellularLocation>
        <location evidence="1">Membrane</location>
        <topology evidence="1">Multi-pass membrane protein</topology>
    </subcellularLocation>
</comment>
<proteinExistence type="predicted"/>
<dbReference type="PROSITE" id="PS00216">
    <property type="entry name" value="SUGAR_TRANSPORT_1"/>
    <property type="match status" value="1"/>
</dbReference>
<dbReference type="OrthoDB" id="6612291at2759"/>
<evidence type="ECO:0000259" key="6">
    <source>
        <dbReference type="PROSITE" id="PS50850"/>
    </source>
</evidence>
<accession>A0A2S2R4B5</accession>
<dbReference type="Pfam" id="PF07690">
    <property type="entry name" value="MFS_1"/>
    <property type="match status" value="1"/>
</dbReference>
<feature type="transmembrane region" description="Helical" evidence="5">
    <location>
        <begin position="427"/>
        <end position="450"/>
    </location>
</feature>
<keyword evidence="3 5" id="KW-1133">Transmembrane helix</keyword>
<dbReference type="EMBL" id="GGMS01015674">
    <property type="protein sequence ID" value="MBY84877.1"/>
    <property type="molecule type" value="Transcribed_RNA"/>
</dbReference>
<feature type="transmembrane region" description="Helical" evidence="5">
    <location>
        <begin position="97"/>
        <end position="119"/>
    </location>
</feature>
<dbReference type="PANTHER" id="PTHR48021">
    <property type="match status" value="1"/>
</dbReference>
<protein>
    <submittedName>
        <fullName evidence="7 9">Facilitated trehalose transporter Tret1</fullName>
    </submittedName>
</protein>
<reference evidence="7" key="1">
    <citation type="submission" date="2018-04" db="EMBL/GenBank/DDBJ databases">
        <title>Transcriptome assembly of Sipha flava.</title>
        <authorList>
            <person name="Scully E.D."/>
            <person name="Geib S.M."/>
            <person name="Palmer N.A."/>
            <person name="Koch K."/>
            <person name="Bradshaw J."/>
            <person name="Heng-Moss T."/>
            <person name="Sarath G."/>
        </authorList>
    </citation>
    <scope>NUCLEOTIDE SEQUENCE</scope>
</reference>
<feature type="transmembrane region" description="Helical" evidence="5">
    <location>
        <begin position="58"/>
        <end position="77"/>
    </location>
</feature>
<feature type="transmembrane region" description="Helical" evidence="5">
    <location>
        <begin position="551"/>
        <end position="572"/>
    </location>
</feature>
<evidence type="ECO:0000256" key="4">
    <source>
        <dbReference type="ARBA" id="ARBA00023136"/>
    </source>
</evidence>
<dbReference type="AlphaFoldDB" id="A0A2S2R4B5"/>
<evidence type="ECO:0000256" key="2">
    <source>
        <dbReference type="ARBA" id="ARBA00022692"/>
    </source>
</evidence>
<feature type="transmembrane region" description="Helical" evidence="5">
    <location>
        <begin position="512"/>
        <end position="531"/>
    </location>
</feature>
<evidence type="ECO:0000313" key="8">
    <source>
        <dbReference type="Proteomes" id="UP000694846"/>
    </source>
</evidence>
<feature type="domain" description="Major facilitator superfamily (MFS) profile" evidence="6">
    <location>
        <begin position="60"/>
        <end position="576"/>
    </location>
</feature>
<feature type="transmembrane region" description="Helical" evidence="5">
    <location>
        <begin position="475"/>
        <end position="500"/>
    </location>
</feature>
<dbReference type="InterPro" id="IPR036259">
    <property type="entry name" value="MFS_trans_sf"/>
</dbReference>
<dbReference type="Proteomes" id="UP000694846">
    <property type="component" value="Unplaced"/>
</dbReference>
<keyword evidence="4 5" id="KW-0472">Membrane</keyword>
<dbReference type="Gene3D" id="1.20.1250.20">
    <property type="entry name" value="MFS general substrate transporter like domains"/>
    <property type="match status" value="2"/>
</dbReference>
<feature type="transmembrane region" description="Helical" evidence="5">
    <location>
        <begin position="400"/>
        <end position="420"/>
    </location>
</feature>
<evidence type="ECO:0000313" key="9">
    <source>
        <dbReference type="RefSeq" id="XP_025410401.1"/>
    </source>
</evidence>
<evidence type="ECO:0000256" key="1">
    <source>
        <dbReference type="ARBA" id="ARBA00004141"/>
    </source>
</evidence>
<dbReference type="RefSeq" id="XP_025410401.1">
    <property type="nucleotide sequence ID" value="XM_025554616.1"/>
</dbReference>
<dbReference type="InterPro" id="IPR050549">
    <property type="entry name" value="MFS_Trehalose_Transporter"/>
</dbReference>
<feature type="transmembrane region" description="Helical" evidence="5">
    <location>
        <begin position="126"/>
        <end position="145"/>
    </location>
</feature>
<dbReference type="InterPro" id="IPR011701">
    <property type="entry name" value="MFS"/>
</dbReference>
<dbReference type="SUPFAM" id="SSF103473">
    <property type="entry name" value="MFS general substrate transporter"/>
    <property type="match status" value="1"/>
</dbReference>
<evidence type="ECO:0000256" key="3">
    <source>
        <dbReference type="ARBA" id="ARBA00022989"/>
    </source>
</evidence>